<evidence type="ECO:0000313" key="2">
    <source>
        <dbReference type="EMBL" id="SEJ59728.1"/>
    </source>
</evidence>
<keyword evidence="1" id="KW-0812">Transmembrane</keyword>
<dbReference type="PANTHER" id="PTHR41386">
    <property type="entry name" value="INTEGRAL MEMBRANE PROTEIN-RELATED"/>
    <property type="match status" value="1"/>
</dbReference>
<organism evidence="2 3">
    <name type="scientific">Propionispira arboris</name>
    <dbReference type="NCBI Taxonomy" id="84035"/>
    <lineage>
        <taxon>Bacteria</taxon>
        <taxon>Bacillati</taxon>
        <taxon>Bacillota</taxon>
        <taxon>Negativicutes</taxon>
        <taxon>Selenomonadales</taxon>
        <taxon>Selenomonadaceae</taxon>
        <taxon>Propionispira</taxon>
    </lineage>
</organism>
<keyword evidence="3" id="KW-1185">Reference proteome</keyword>
<gene>
    <name evidence="2" type="ORF">SAMN05660742_11176</name>
</gene>
<proteinExistence type="predicted"/>
<dbReference type="STRING" id="84035.SAMN05660742_11176"/>
<dbReference type="PANTHER" id="PTHR41386:SF1">
    <property type="entry name" value="MEMBRANE PROTEIN"/>
    <property type="match status" value="1"/>
</dbReference>
<evidence type="ECO:0000256" key="1">
    <source>
        <dbReference type="SAM" id="Phobius"/>
    </source>
</evidence>
<sequence>MDTLRGPAAIYKHEHAAVRNVNEEFQKKGTRGQRVADKVAQIVGSWPFIIFQSAIILIWMGANVYLVYMAGTNSDFFVSWDPYPFILLNLALSFQAAYTGPVVMMSQNRQNEKDRLMAEQDYEINKKAEVEIKIIMDHLVYQDAKINSLLDEIKTLKIVNDKN</sequence>
<dbReference type="EMBL" id="FNZK01000011">
    <property type="protein sequence ID" value="SEJ59728.1"/>
    <property type="molecule type" value="Genomic_DNA"/>
</dbReference>
<dbReference type="Proteomes" id="UP000199662">
    <property type="component" value="Unassembled WGS sequence"/>
</dbReference>
<dbReference type="InterPro" id="IPR010406">
    <property type="entry name" value="DUF1003"/>
</dbReference>
<protein>
    <recommendedName>
        <fullName evidence="4">DUF1003 domain-containing protein</fullName>
    </recommendedName>
</protein>
<keyword evidence="1" id="KW-1133">Transmembrane helix</keyword>
<dbReference type="Pfam" id="PF06210">
    <property type="entry name" value="DUF1003"/>
    <property type="match status" value="1"/>
</dbReference>
<name>A0A1H7A2N3_9FIRM</name>
<evidence type="ECO:0000313" key="3">
    <source>
        <dbReference type="Proteomes" id="UP000199662"/>
    </source>
</evidence>
<feature type="transmembrane region" description="Helical" evidence="1">
    <location>
        <begin position="48"/>
        <end position="71"/>
    </location>
</feature>
<evidence type="ECO:0008006" key="4">
    <source>
        <dbReference type="Google" id="ProtNLM"/>
    </source>
</evidence>
<dbReference type="AlphaFoldDB" id="A0A1H7A2N3"/>
<dbReference type="RefSeq" id="WP_091831885.1">
    <property type="nucleotide sequence ID" value="NZ_FNZK01000011.1"/>
</dbReference>
<reference evidence="2 3" key="1">
    <citation type="submission" date="2016-10" db="EMBL/GenBank/DDBJ databases">
        <authorList>
            <person name="de Groot N.N."/>
        </authorList>
    </citation>
    <scope>NUCLEOTIDE SEQUENCE [LARGE SCALE GENOMIC DNA]</scope>
    <source>
        <strain evidence="2 3">DSM 2179</strain>
    </source>
</reference>
<feature type="transmembrane region" description="Helical" evidence="1">
    <location>
        <begin position="83"/>
        <end position="105"/>
    </location>
</feature>
<accession>A0A1H7A2N3</accession>
<keyword evidence="1" id="KW-0472">Membrane</keyword>